<reference evidence="2" key="1">
    <citation type="submission" date="2022-11" db="UniProtKB">
        <authorList>
            <consortium name="WormBaseParasite"/>
        </authorList>
    </citation>
    <scope>IDENTIFICATION</scope>
</reference>
<protein>
    <submittedName>
        <fullName evidence="2">Uncharacterized protein</fullName>
    </submittedName>
</protein>
<accession>A0AC35G7W9</accession>
<proteinExistence type="predicted"/>
<dbReference type="Proteomes" id="UP000887580">
    <property type="component" value="Unplaced"/>
</dbReference>
<evidence type="ECO:0000313" key="1">
    <source>
        <dbReference type="Proteomes" id="UP000887580"/>
    </source>
</evidence>
<sequence length="165" mass="19641">MLFYFKAKSHARARDKLIIDLEHLLQKQQILLQIDRLEYSTPKPMISFEELLTILKTYGVLEILKPCINQIKSAMKTPEGLIDYKGFIQCLRKAQAVPRFVLPQPRVLTPLEIPWKLPPLPPIYGKETAKVDRWSEKEWEDYYFTQNDDNDFNEEEEEEEEERKK</sequence>
<name>A0AC35G7W9_9BILA</name>
<evidence type="ECO:0000313" key="2">
    <source>
        <dbReference type="WBParaSite" id="PS1159_v2.g24686.t1"/>
    </source>
</evidence>
<organism evidence="1 2">
    <name type="scientific">Panagrolaimus sp. PS1159</name>
    <dbReference type="NCBI Taxonomy" id="55785"/>
    <lineage>
        <taxon>Eukaryota</taxon>
        <taxon>Metazoa</taxon>
        <taxon>Ecdysozoa</taxon>
        <taxon>Nematoda</taxon>
        <taxon>Chromadorea</taxon>
        <taxon>Rhabditida</taxon>
        <taxon>Tylenchina</taxon>
        <taxon>Panagrolaimomorpha</taxon>
        <taxon>Panagrolaimoidea</taxon>
        <taxon>Panagrolaimidae</taxon>
        <taxon>Panagrolaimus</taxon>
    </lineage>
</organism>
<dbReference type="WBParaSite" id="PS1159_v2.g24686.t1">
    <property type="protein sequence ID" value="PS1159_v2.g24686.t1"/>
    <property type="gene ID" value="PS1159_v2.g24686"/>
</dbReference>